<gene>
    <name evidence="3" type="ORF">VTK73DRAFT_5391</name>
</gene>
<keyword evidence="2" id="KW-0472">Membrane</keyword>
<evidence type="ECO:0000313" key="4">
    <source>
        <dbReference type="Proteomes" id="UP001586593"/>
    </source>
</evidence>
<evidence type="ECO:0000256" key="1">
    <source>
        <dbReference type="SAM" id="MobiDB-lite"/>
    </source>
</evidence>
<proteinExistence type="predicted"/>
<dbReference type="EMBL" id="JAZHXJ010000030">
    <property type="protein sequence ID" value="KAL1880586.1"/>
    <property type="molecule type" value="Genomic_DNA"/>
</dbReference>
<feature type="compositionally biased region" description="Basic and acidic residues" evidence="1">
    <location>
        <begin position="16"/>
        <end position="25"/>
    </location>
</feature>
<feature type="transmembrane region" description="Helical" evidence="2">
    <location>
        <begin position="63"/>
        <end position="88"/>
    </location>
</feature>
<dbReference type="PANTHER" id="PTHR28297">
    <property type="entry name" value="FUNGAL PROTEIN"/>
    <property type="match status" value="1"/>
</dbReference>
<feature type="transmembrane region" description="Helical" evidence="2">
    <location>
        <begin position="248"/>
        <end position="268"/>
    </location>
</feature>
<dbReference type="Pfam" id="PF10445">
    <property type="entry name" value="DUF2456"/>
    <property type="match status" value="1"/>
</dbReference>
<reference evidence="3 4" key="1">
    <citation type="journal article" date="2024" name="Commun. Biol.">
        <title>Comparative genomic analysis of thermophilic fungi reveals convergent evolutionary adaptations and gene losses.</title>
        <authorList>
            <person name="Steindorff A.S."/>
            <person name="Aguilar-Pontes M.V."/>
            <person name="Robinson A.J."/>
            <person name="Andreopoulos B."/>
            <person name="LaButti K."/>
            <person name="Kuo A."/>
            <person name="Mondo S."/>
            <person name="Riley R."/>
            <person name="Otillar R."/>
            <person name="Haridas S."/>
            <person name="Lipzen A."/>
            <person name="Grimwood J."/>
            <person name="Schmutz J."/>
            <person name="Clum A."/>
            <person name="Reid I.D."/>
            <person name="Moisan M.C."/>
            <person name="Butler G."/>
            <person name="Nguyen T.T.M."/>
            <person name="Dewar K."/>
            <person name="Conant G."/>
            <person name="Drula E."/>
            <person name="Henrissat B."/>
            <person name="Hansel C."/>
            <person name="Singer S."/>
            <person name="Hutchinson M.I."/>
            <person name="de Vries R.P."/>
            <person name="Natvig D.O."/>
            <person name="Powell A.J."/>
            <person name="Tsang A."/>
            <person name="Grigoriev I.V."/>
        </authorList>
    </citation>
    <scope>NUCLEOTIDE SEQUENCE [LARGE SCALE GENOMIC DNA]</scope>
    <source>
        <strain evidence="3 4">ATCC 24622</strain>
    </source>
</reference>
<evidence type="ECO:0000313" key="3">
    <source>
        <dbReference type="EMBL" id="KAL1880586.1"/>
    </source>
</evidence>
<dbReference type="Proteomes" id="UP001586593">
    <property type="component" value="Unassembled WGS sequence"/>
</dbReference>
<feature type="transmembrane region" description="Helical" evidence="2">
    <location>
        <begin position="109"/>
        <end position="127"/>
    </location>
</feature>
<organism evidence="3 4">
    <name type="scientific">Phialemonium thermophilum</name>
    <dbReference type="NCBI Taxonomy" id="223376"/>
    <lineage>
        <taxon>Eukaryota</taxon>
        <taxon>Fungi</taxon>
        <taxon>Dikarya</taxon>
        <taxon>Ascomycota</taxon>
        <taxon>Pezizomycotina</taxon>
        <taxon>Sordariomycetes</taxon>
        <taxon>Sordariomycetidae</taxon>
        <taxon>Cephalothecales</taxon>
        <taxon>Cephalothecaceae</taxon>
        <taxon>Phialemonium</taxon>
    </lineage>
</organism>
<feature type="transmembrane region" description="Helical" evidence="2">
    <location>
        <begin position="205"/>
        <end position="227"/>
    </location>
</feature>
<accession>A0ABR3XY69</accession>
<dbReference type="InterPro" id="IPR018852">
    <property type="entry name" value="DUF2456"/>
</dbReference>
<name>A0ABR3XY69_9PEZI</name>
<keyword evidence="4" id="KW-1185">Reference proteome</keyword>
<keyword evidence="2" id="KW-1133">Transmembrane helix</keyword>
<evidence type="ECO:0000256" key="2">
    <source>
        <dbReference type="SAM" id="Phobius"/>
    </source>
</evidence>
<keyword evidence="2" id="KW-0812">Transmembrane</keyword>
<dbReference type="PANTHER" id="PTHR28297:SF1">
    <property type="entry name" value="FUNGAL PROTEIN"/>
    <property type="match status" value="1"/>
</dbReference>
<comment type="caution">
    <text evidence="3">The sequence shown here is derived from an EMBL/GenBank/DDBJ whole genome shotgun (WGS) entry which is preliminary data.</text>
</comment>
<feature type="region of interest" description="Disordered" evidence="1">
    <location>
        <begin position="1"/>
        <end position="46"/>
    </location>
</feature>
<protein>
    <submittedName>
        <fullName evidence="3">Uncharacterized protein</fullName>
    </submittedName>
</protein>
<sequence>MARFSEWLRGTAPAESESHSEEPEVNHSVSSGVHPTGSSNQHGPRHELAHRQLPTTGLTAYQVLYVFVLDGIGGAVLSGGINFAIAYAMYATQDPTTRPIRLFHFPNTLAGDAAVTIILQCIITWSIEYILVNRDVARGTVAPVRFSWEPTGHLRWFFFLEDRSTRQSCPGTETGMTAFPLPTSLRLRKQPYVLVSFVVAHGTRVFAIILIVFVLTWGPCIGALTAVGRRSGNDWVFERVWAPQVFKLVLGAVLGLFTTPLFALFWLAREGWQTENEDTEPILQDGAAVTS</sequence>